<dbReference type="EMBL" id="QBIY01012567">
    <property type="protein sequence ID" value="RXN23145.1"/>
    <property type="molecule type" value="Genomic_DNA"/>
</dbReference>
<evidence type="ECO:0000313" key="5">
    <source>
        <dbReference type="EMBL" id="RXN23145.1"/>
    </source>
</evidence>
<reference evidence="5 6" key="1">
    <citation type="submission" date="2018-03" db="EMBL/GenBank/DDBJ databases">
        <title>Draft genome sequence of Rohu Carp (Labeo rohita).</title>
        <authorList>
            <person name="Das P."/>
            <person name="Kushwaha B."/>
            <person name="Joshi C.G."/>
            <person name="Kumar D."/>
            <person name="Nagpure N.S."/>
            <person name="Sahoo L."/>
            <person name="Das S.P."/>
            <person name="Bit A."/>
            <person name="Patnaik S."/>
            <person name="Meher P.K."/>
            <person name="Jayasankar P."/>
            <person name="Koringa P.G."/>
            <person name="Patel N.V."/>
            <person name="Hinsu A.T."/>
            <person name="Kumar R."/>
            <person name="Pandey M."/>
            <person name="Agarwal S."/>
            <person name="Srivastava S."/>
            <person name="Singh M."/>
            <person name="Iquebal M.A."/>
            <person name="Jaiswal S."/>
            <person name="Angadi U.B."/>
            <person name="Kumar N."/>
            <person name="Raza M."/>
            <person name="Shah T.M."/>
            <person name="Rai A."/>
            <person name="Jena J.K."/>
        </authorList>
    </citation>
    <scope>NUCLEOTIDE SEQUENCE [LARGE SCALE GENOMIC DNA]</scope>
    <source>
        <strain evidence="5">DASCIFA01</strain>
        <tissue evidence="5">Testis</tissue>
    </source>
</reference>
<evidence type="ECO:0000256" key="2">
    <source>
        <dbReference type="SAM" id="Coils"/>
    </source>
</evidence>
<feature type="transmembrane region" description="Helical" evidence="3">
    <location>
        <begin position="344"/>
        <end position="368"/>
    </location>
</feature>
<evidence type="ECO:0000259" key="4">
    <source>
        <dbReference type="PROSITE" id="PS50041"/>
    </source>
</evidence>
<dbReference type="AlphaFoldDB" id="A0A498N2S1"/>
<keyword evidence="2" id="KW-0175">Coiled coil</keyword>
<dbReference type="Pfam" id="PF00059">
    <property type="entry name" value="Lectin_C"/>
    <property type="match status" value="4"/>
</dbReference>
<keyword evidence="3" id="KW-1133">Transmembrane helix</keyword>
<dbReference type="GO" id="GO:0005886">
    <property type="term" value="C:plasma membrane"/>
    <property type="evidence" value="ECO:0007669"/>
    <property type="project" value="UniProtKB-SubCell"/>
</dbReference>
<dbReference type="SUPFAM" id="SSF56436">
    <property type="entry name" value="C-type lectin-like"/>
    <property type="match status" value="4"/>
</dbReference>
<evidence type="ECO:0000256" key="1">
    <source>
        <dbReference type="ARBA" id="ARBA00004401"/>
    </source>
</evidence>
<gene>
    <name evidence="5" type="ORF">ROHU_006452</name>
</gene>
<keyword evidence="6" id="KW-1185">Reference proteome</keyword>
<sequence>MTLLWSAPSEDTCSSAFHRLVTFLSASEWNFVMNKSGNLGVWIGLTGSDVEGTWKWVDGSTLTSGFWVSGAPNGGRAENRVVSFSSGCPVTAINKKTTRNGWLYYNFSFYNISSERKSWTESRRYCTEKGADLIIINNREEQNFVDKMAGSAGVWIGLTDIDEDGLWKWVDGSTLTAGIESDGIKRERVEIFVDIYESADCARDHDFKANQPLRQTDGWLYYNFSFYNISSERKSWTESRRYCTEKGADLIIINNREEQNFVDKMAGSARVWIGLTDIDVEGVWKWVGGSTLTSGTESERVEMTVVIYESADCVRDHDFRTETDTHHPLQKTGSDSVKIRSSRAAVVCLVLLCVLLLTAVIVLCVHIHTNNTNCTEETHQLLTKITNLTEEGNQLLSKMTNFTEEKDQLLTKITNLTEERDQLLIKIPSLTEEHVQLLTNMTNLNQINEGLIQEKHELLKCFNGMDGWKFYRSGCYLISSVKKNWAESRRYCMQRGADLIIINNREKQNFVKEISGNNPFWIGLTDTGVEGRWKWVDGSTPTSE</sequence>
<dbReference type="InterPro" id="IPR001304">
    <property type="entry name" value="C-type_lectin-like"/>
</dbReference>
<comment type="caution">
    <text evidence="5">The sequence shown here is derived from an EMBL/GenBank/DDBJ whole genome shotgun (WGS) entry which is preliminary data.</text>
</comment>
<feature type="domain" description="C-type lectin" evidence="4">
    <location>
        <begin position="471"/>
        <end position="544"/>
    </location>
</feature>
<evidence type="ECO:0000313" key="6">
    <source>
        <dbReference type="Proteomes" id="UP000290572"/>
    </source>
</evidence>
<dbReference type="InterPro" id="IPR016187">
    <property type="entry name" value="CTDL_fold"/>
</dbReference>
<feature type="coiled-coil region" evidence="2">
    <location>
        <begin position="399"/>
        <end position="433"/>
    </location>
</feature>
<keyword evidence="3" id="KW-0472">Membrane</keyword>
<dbReference type="PANTHER" id="PTHR45710">
    <property type="entry name" value="C-TYPE LECTIN DOMAIN-CONTAINING PROTEIN 180"/>
    <property type="match status" value="1"/>
</dbReference>
<dbReference type="InterPro" id="IPR016186">
    <property type="entry name" value="C-type_lectin-like/link_sf"/>
</dbReference>
<dbReference type="SMART" id="SM00034">
    <property type="entry name" value="CLECT"/>
    <property type="match status" value="4"/>
</dbReference>
<dbReference type="Proteomes" id="UP000290572">
    <property type="component" value="Unassembled WGS sequence"/>
</dbReference>
<organism evidence="5 6">
    <name type="scientific">Labeo rohita</name>
    <name type="common">Indian major carp</name>
    <name type="synonym">Cyprinus rohita</name>
    <dbReference type="NCBI Taxonomy" id="84645"/>
    <lineage>
        <taxon>Eukaryota</taxon>
        <taxon>Metazoa</taxon>
        <taxon>Chordata</taxon>
        <taxon>Craniata</taxon>
        <taxon>Vertebrata</taxon>
        <taxon>Euteleostomi</taxon>
        <taxon>Actinopterygii</taxon>
        <taxon>Neopterygii</taxon>
        <taxon>Teleostei</taxon>
        <taxon>Ostariophysi</taxon>
        <taxon>Cypriniformes</taxon>
        <taxon>Cyprinidae</taxon>
        <taxon>Labeoninae</taxon>
        <taxon>Labeonini</taxon>
        <taxon>Labeo</taxon>
    </lineage>
</organism>
<feature type="domain" description="C-type lectin" evidence="4">
    <location>
        <begin position="222"/>
        <end position="314"/>
    </location>
</feature>
<feature type="domain" description="C-type lectin" evidence="4">
    <location>
        <begin position="105"/>
        <end position="210"/>
    </location>
</feature>
<feature type="domain" description="C-type lectin" evidence="4">
    <location>
        <begin position="9"/>
        <end position="87"/>
    </location>
</feature>
<proteinExistence type="predicted"/>
<accession>A0A498N2S1</accession>
<dbReference type="Gene3D" id="3.10.100.10">
    <property type="entry name" value="Mannose-Binding Protein A, subunit A"/>
    <property type="match status" value="4"/>
</dbReference>
<evidence type="ECO:0000256" key="3">
    <source>
        <dbReference type="SAM" id="Phobius"/>
    </source>
</evidence>
<protein>
    <submittedName>
        <fullName evidence="5">CD209 antigen-like protein</fullName>
    </submittedName>
</protein>
<dbReference type="PROSITE" id="PS50041">
    <property type="entry name" value="C_TYPE_LECTIN_2"/>
    <property type="match status" value="4"/>
</dbReference>
<dbReference type="PANTHER" id="PTHR45710:SF8">
    <property type="entry name" value="RERATING FAMILY MEMBER 4"/>
    <property type="match status" value="1"/>
</dbReference>
<name>A0A498N2S1_LABRO</name>
<comment type="subcellular location">
    <subcellularLocation>
        <location evidence="1">Cell membrane</location>
        <topology evidence="1">Single-pass type II membrane protein</topology>
    </subcellularLocation>
</comment>
<keyword evidence="3" id="KW-0812">Transmembrane</keyword>
<dbReference type="Gene3D" id="1.20.5.1000">
    <property type="entry name" value="arf6 gtpase in complex with a specific effector, jip4"/>
    <property type="match status" value="1"/>
</dbReference>
<dbReference type="InterPro" id="IPR050828">
    <property type="entry name" value="C-type_lectin/matrix_domain"/>
</dbReference>
<dbReference type="STRING" id="84645.A0A498N2S1"/>